<dbReference type="Proteomes" id="UP000326912">
    <property type="component" value="Unassembled WGS sequence"/>
</dbReference>
<organism evidence="1 2">
    <name type="scientific">Dictyobacter vulcani</name>
    <dbReference type="NCBI Taxonomy" id="2607529"/>
    <lineage>
        <taxon>Bacteria</taxon>
        <taxon>Bacillati</taxon>
        <taxon>Chloroflexota</taxon>
        <taxon>Ktedonobacteria</taxon>
        <taxon>Ktedonobacterales</taxon>
        <taxon>Dictyobacteraceae</taxon>
        <taxon>Dictyobacter</taxon>
    </lineage>
</organism>
<evidence type="ECO:0000313" key="1">
    <source>
        <dbReference type="EMBL" id="GER88078.1"/>
    </source>
</evidence>
<dbReference type="EMBL" id="BKZW01000001">
    <property type="protein sequence ID" value="GER88078.1"/>
    <property type="molecule type" value="Genomic_DNA"/>
</dbReference>
<protein>
    <submittedName>
        <fullName evidence="1">Uncharacterized protein</fullName>
    </submittedName>
</protein>
<gene>
    <name evidence="1" type="ORF">KDW_22400</name>
</gene>
<evidence type="ECO:0000313" key="2">
    <source>
        <dbReference type="Proteomes" id="UP000326912"/>
    </source>
</evidence>
<reference evidence="1 2" key="1">
    <citation type="submission" date="2019-10" db="EMBL/GenBank/DDBJ databases">
        <title>Dictyobacter vulcani sp. nov., within the class Ktedonobacteria, isolated from soil of volcanic Mt. Zao.</title>
        <authorList>
            <person name="Zheng Y."/>
            <person name="Wang C.M."/>
            <person name="Sakai Y."/>
            <person name="Abe K."/>
            <person name="Yokota A."/>
            <person name="Yabe S."/>
        </authorList>
    </citation>
    <scope>NUCLEOTIDE SEQUENCE [LARGE SCALE GENOMIC DNA]</scope>
    <source>
        <strain evidence="1 2">W12</strain>
    </source>
</reference>
<keyword evidence="2" id="KW-1185">Reference proteome</keyword>
<proteinExistence type="predicted"/>
<accession>A0A5J4KF99</accession>
<dbReference type="AlphaFoldDB" id="A0A5J4KF99"/>
<name>A0A5J4KF99_9CHLR</name>
<comment type="caution">
    <text evidence="1">The sequence shown here is derived from an EMBL/GenBank/DDBJ whole genome shotgun (WGS) entry which is preliminary data.</text>
</comment>
<sequence>MPLPPFHVRTSHVITHVPGTIPMTSNVQRVPIVRRAGAAASASVANREFFIRETDRRRQACRYDEAEGFLR</sequence>